<sequence length="390" mass="40095">MRLFSALVSAGLVAGLVSGCSDDSAGEANPDTRTGGAASDGPGDPDDPDAEELRTTEIATGLETPWGLAPLVGGGLLIGSRDSGDILLVPPGGAEPPRVVGSVDGVRAEGESGLLGLALADDQDTLYAYRTGDTENGIVAMTWDGSRLGAPEEVVSGIPGGASFHQGGGLVVGPDDLLYVGTGDNGVPDDAQDPDSLSGKVLRFTLDGEPAPDNPSGTAVLSLGHRNVEGLVFDADDRLWAAEFGQDRYDELNLVVPGGNYGWPEVEGTGGGDEYVDPKAVWSTDDASPSGIAWWDGSLWLAGLRGETLWEVAPGPSDAPAPRSGDDPDPVASVAAVDVEDPVAHFRARYGRIRNAVSTADGSVLWVVTSNTDGRGNPDEDDDRLLAVTR</sequence>
<organism evidence="3 4">
    <name type="scientific">Nocardioides plantarum</name>
    <dbReference type="NCBI Taxonomy" id="29299"/>
    <lineage>
        <taxon>Bacteria</taxon>
        <taxon>Bacillati</taxon>
        <taxon>Actinomycetota</taxon>
        <taxon>Actinomycetes</taxon>
        <taxon>Propionibacteriales</taxon>
        <taxon>Nocardioidaceae</taxon>
        <taxon>Nocardioides</taxon>
    </lineage>
</organism>
<proteinExistence type="predicted"/>
<dbReference type="Gene3D" id="2.120.10.30">
    <property type="entry name" value="TolB, C-terminal domain"/>
    <property type="match status" value="1"/>
</dbReference>
<feature type="region of interest" description="Disordered" evidence="1">
    <location>
        <begin position="20"/>
        <end position="51"/>
    </location>
</feature>
<reference evidence="3 4" key="1">
    <citation type="submission" date="2024-09" db="EMBL/GenBank/DDBJ databases">
        <authorList>
            <person name="Sun Q."/>
            <person name="Mori K."/>
        </authorList>
    </citation>
    <scope>NUCLEOTIDE SEQUENCE [LARGE SCALE GENOMIC DNA]</scope>
    <source>
        <strain evidence="3 4">JCM 9626</strain>
    </source>
</reference>
<evidence type="ECO:0000256" key="1">
    <source>
        <dbReference type="SAM" id="MobiDB-lite"/>
    </source>
</evidence>
<dbReference type="PANTHER" id="PTHR19328">
    <property type="entry name" value="HEDGEHOG-INTERACTING PROTEIN"/>
    <property type="match status" value="1"/>
</dbReference>
<dbReference type="InterPro" id="IPR011041">
    <property type="entry name" value="Quinoprot_gluc/sorb_DH_b-prop"/>
</dbReference>
<feature type="domain" description="Glucose/Sorbosone dehydrogenase" evidence="2">
    <location>
        <begin position="62"/>
        <end position="375"/>
    </location>
</feature>
<keyword evidence="4" id="KW-1185">Reference proteome</keyword>
<protein>
    <submittedName>
        <fullName evidence="3">PQQ-dependent sugar dehydrogenase</fullName>
    </submittedName>
</protein>
<dbReference type="SUPFAM" id="SSF50952">
    <property type="entry name" value="Soluble quinoprotein glucose dehydrogenase"/>
    <property type="match status" value="1"/>
</dbReference>
<evidence type="ECO:0000313" key="4">
    <source>
        <dbReference type="Proteomes" id="UP001589750"/>
    </source>
</evidence>
<gene>
    <name evidence="3" type="ORF">ACFFRI_20475</name>
</gene>
<dbReference type="PROSITE" id="PS51257">
    <property type="entry name" value="PROKAR_LIPOPROTEIN"/>
    <property type="match status" value="1"/>
</dbReference>
<evidence type="ECO:0000259" key="2">
    <source>
        <dbReference type="Pfam" id="PF07995"/>
    </source>
</evidence>
<dbReference type="PANTHER" id="PTHR19328:SF13">
    <property type="entry name" value="HIPL1 PROTEIN"/>
    <property type="match status" value="1"/>
</dbReference>
<name>A0ABV5KFB2_9ACTN</name>
<dbReference type="InterPro" id="IPR012938">
    <property type="entry name" value="Glc/Sorbosone_DH"/>
</dbReference>
<feature type="region of interest" description="Disordered" evidence="1">
    <location>
        <begin position="371"/>
        <end position="390"/>
    </location>
</feature>
<dbReference type="EMBL" id="JBHMDG010000034">
    <property type="protein sequence ID" value="MFB9315432.1"/>
    <property type="molecule type" value="Genomic_DNA"/>
</dbReference>
<dbReference type="InterPro" id="IPR011042">
    <property type="entry name" value="6-blade_b-propeller_TolB-like"/>
</dbReference>
<evidence type="ECO:0000313" key="3">
    <source>
        <dbReference type="EMBL" id="MFB9315432.1"/>
    </source>
</evidence>
<dbReference type="Proteomes" id="UP001589750">
    <property type="component" value="Unassembled WGS sequence"/>
</dbReference>
<comment type="caution">
    <text evidence="3">The sequence shown here is derived from an EMBL/GenBank/DDBJ whole genome shotgun (WGS) entry which is preliminary data.</text>
</comment>
<dbReference type="RefSeq" id="WP_140009244.1">
    <property type="nucleotide sequence ID" value="NZ_JBHMDG010000034.1"/>
</dbReference>
<dbReference type="Pfam" id="PF07995">
    <property type="entry name" value="GSDH"/>
    <property type="match status" value="1"/>
</dbReference>
<accession>A0ABV5KFB2</accession>